<feature type="region of interest" description="Disordered" evidence="1">
    <location>
        <begin position="550"/>
        <end position="604"/>
    </location>
</feature>
<feature type="region of interest" description="Disordered" evidence="1">
    <location>
        <begin position="19"/>
        <end position="53"/>
    </location>
</feature>
<feature type="compositionally biased region" description="Acidic residues" evidence="1">
    <location>
        <begin position="180"/>
        <end position="190"/>
    </location>
</feature>
<feature type="compositionally biased region" description="Basic residues" evidence="1">
    <location>
        <begin position="681"/>
        <end position="692"/>
    </location>
</feature>
<dbReference type="KEGG" id="lenr:94174705"/>
<dbReference type="GeneID" id="94174705"/>
<sequence>MASHSRENSPGNIVAAAKSFDGRPASCPLSLSSPVRPQVPSRGAASSSEVSQADKGACLSAAAWKDGGRAGAARSGRGSGGASMITSVNELHGTQSGFVIPPAQGVPPHEGLPPESPIEHARMKCRRAPHQLRVAARGAFSNVTSFAILQRVSSLQLRARQVEPAGWAPIEPSLMNASTFDDDGDAEETESVSQMRRRAAGLGREESSTGTTPRGARDSAVRSPSASSHALSGASRIPLDAMMAAESWKDDAAAPSAAQATQHGKRKTNKAHAQAVAPSMLPPTHPCDGGNPEGGDEQQRQHRRTVAAIASVPHGNLREDVTRCATHKVASTELSPARSLSPATLQHPPSPDHPAGATACSSRRASASMPRGFERFMERGKRRRAEAERARLARVTEASGELLFAASEHGRIKGDGAPKRPRKVPMVPLQRGCEAYAQEVQSRHVEANRKEEERRTDDIVTSTQHPPANRPSIVSASASGGVCSQTPALHPTSRVAAAAGEERAATAERPSLSVFERLATIREQHDYRLRQVEDHHTPLLQPHISALATAAPASPSSLKPKARRSSAASPGTPAVALEKANAGAPTAGDAPAKATVPKKSQAEVEQHLARMRSREEEGRIKRERNFKAQAGEGEEVPHRRVVVNPKTDELAERARARYRMREMAKQQRAYDEAQRAVTAHKAQRRPANRRGVHPSPNPVKRSEHAAHVPRRGAELTSTAARVAADDFYAHQLQAEGRKQRYLEQLRLQLAEAELSECTFRPRLNGTSERMAQRLVVESFPEDRAGSAHSRLALVAAPSEEVAVDQSSGSVPPLAEYCGTHGLSPLARTGSGSLFWELNRASPLEHCYVPSPSGSRPRLLERGVDGGTGMAFNDDCSHGSTESLSHDGRAVEAPGGEAMALPDRLSAPLLEQLQSLEEMLREWKAIERSCSPMRKQCCRGSISE</sequence>
<gene>
    <name evidence="2" type="ORF">CUR178_07554</name>
</gene>
<feature type="region of interest" description="Disordered" evidence="1">
    <location>
        <begin position="250"/>
        <end position="303"/>
    </location>
</feature>
<comment type="caution">
    <text evidence="2">The sequence shown here is derived from an EMBL/GenBank/DDBJ whole genome shotgun (WGS) entry which is preliminary data.</text>
</comment>
<dbReference type="Proteomes" id="UP000674179">
    <property type="component" value="Chromosome 6"/>
</dbReference>
<feature type="compositionally biased region" description="Basic and acidic residues" evidence="1">
    <location>
        <begin position="441"/>
        <end position="458"/>
    </location>
</feature>
<dbReference type="OrthoDB" id="266401at2759"/>
<evidence type="ECO:0000313" key="3">
    <source>
        <dbReference type="Proteomes" id="UP000674179"/>
    </source>
</evidence>
<feature type="region of interest" description="Disordered" evidence="1">
    <location>
        <begin position="440"/>
        <end position="487"/>
    </location>
</feature>
<name>A0A836KWY7_LEIEN</name>
<evidence type="ECO:0000256" key="1">
    <source>
        <dbReference type="SAM" id="MobiDB-lite"/>
    </source>
</evidence>
<dbReference type="EMBL" id="JAFHKP010000006">
    <property type="protein sequence ID" value="KAG5485960.1"/>
    <property type="molecule type" value="Genomic_DNA"/>
</dbReference>
<feature type="region of interest" description="Disordered" evidence="1">
    <location>
        <begin position="170"/>
        <end position="234"/>
    </location>
</feature>
<dbReference type="AlphaFoldDB" id="A0A836KWY7"/>
<feature type="region of interest" description="Disordered" evidence="1">
    <location>
        <begin position="95"/>
        <end position="117"/>
    </location>
</feature>
<feature type="region of interest" description="Disordered" evidence="1">
    <location>
        <begin position="675"/>
        <end position="717"/>
    </location>
</feature>
<evidence type="ECO:0000313" key="2">
    <source>
        <dbReference type="EMBL" id="KAG5485960.1"/>
    </source>
</evidence>
<feature type="compositionally biased region" description="Polar residues" evidence="1">
    <location>
        <begin position="459"/>
        <end position="487"/>
    </location>
</feature>
<protein>
    <submittedName>
        <fullName evidence="2">Uncharacterized protein</fullName>
    </submittedName>
</protein>
<dbReference type="RefSeq" id="XP_067695685.1">
    <property type="nucleotide sequence ID" value="XM_067839195.1"/>
</dbReference>
<accession>A0A836KWY7</accession>
<organism evidence="2 3">
    <name type="scientific">Leishmania enriettii</name>
    <dbReference type="NCBI Taxonomy" id="5663"/>
    <lineage>
        <taxon>Eukaryota</taxon>
        <taxon>Discoba</taxon>
        <taxon>Euglenozoa</taxon>
        <taxon>Kinetoplastea</taxon>
        <taxon>Metakinetoplastina</taxon>
        <taxon>Trypanosomatida</taxon>
        <taxon>Trypanosomatidae</taxon>
        <taxon>Leishmaniinae</taxon>
        <taxon>Leishmania</taxon>
    </lineage>
</organism>
<feature type="compositionally biased region" description="Low complexity" evidence="1">
    <location>
        <begin position="355"/>
        <end position="368"/>
    </location>
</feature>
<keyword evidence="3" id="KW-1185">Reference proteome</keyword>
<proteinExistence type="predicted"/>
<reference evidence="2 3" key="1">
    <citation type="submission" date="2021-02" db="EMBL/GenBank/DDBJ databases">
        <title>Leishmania (Mundinia) enrietti genome sequencing and assembly.</title>
        <authorList>
            <person name="Almutairi H."/>
            <person name="Gatherer D."/>
        </authorList>
    </citation>
    <scope>NUCLEOTIDE SEQUENCE [LARGE SCALE GENOMIC DNA]</scope>
    <source>
        <strain evidence="2">CUR178</strain>
    </source>
</reference>
<feature type="region of interest" description="Disordered" evidence="1">
    <location>
        <begin position="328"/>
        <end position="369"/>
    </location>
</feature>
<feature type="compositionally biased region" description="Low complexity" evidence="1">
    <location>
        <begin position="550"/>
        <end position="559"/>
    </location>
</feature>